<proteinExistence type="predicted"/>
<dbReference type="EMBL" id="KV878216">
    <property type="protein sequence ID" value="OJJ30997.1"/>
    <property type="molecule type" value="Genomic_DNA"/>
</dbReference>
<dbReference type="GeneID" id="63752251"/>
<name>A0A1L9R7Z0_ASPWE</name>
<dbReference type="Proteomes" id="UP000184383">
    <property type="component" value="Unassembled WGS sequence"/>
</dbReference>
<evidence type="ECO:0000313" key="1">
    <source>
        <dbReference type="EMBL" id="OJJ30997.1"/>
    </source>
</evidence>
<reference evidence="2" key="1">
    <citation type="journal article" date="2017" name="Genome Biol.">
        <title>Comparative genomics reveals high biological diversity and specific adaptations in the industrially and medically important fungal genus Aspergillus.</title>
        <authorList>
            <person name="de Vries R.P."/>
            <person name="Riley R."/>
            <person name="Wiebenga A."/>
            <person name="Aguilar-Osorio G."/>
            <person name="Amillis S."/>
            <person name="Uchima C.A."/>
            <person name="Anderluh G."/>
            <person name="Asadollahi M."/>
            <person name="Askin M."/>
            <person name="Barry K."/>
            <person name="Battaglia E."/>
            <person name="Bayram O."/>
            <person name="Benocci T."/>
            <person name="Braus-Stromeyer S.A."/>
            <person name="Caldana C."/>
            <person name="Canovas D."/>
            <person name="Cerqueira G.C."/>
            <person name="Chen F."/>
            <person name="Chen W."/>
            <person name="Choi C."/>
            <person name="Clum A."/>
            <person name="Dos Santos R.A."/>
            <person name="Damasio A.R."/>
            <person name="Diallinas G."/>
            <person name="Emri T."/>
            <person name="Fekete E."/>
            <person name="Flipphi M."/>
            <person name="Freyberg S."/>
            <person name="Gallo A."/>
            <person name="Gournas C."/>
            <person name="Habgood R."/>
            <person name="Hainaut M."/>
            <person name="Harispe M.L."/>
            <person name="Henrissat B."/>
            <person name="Hilden K.S."/>
            <person name="Hope R."/>
            <person name="Hossain A."/>
            <person name="Karabika E."/>
            <person name="Karaffa L."/>
            <person name="Karanyi Z."/>
            <person name="Krasevec N."/>
            <person name="Kuo A."/>
            <person name="Kusch H."/>
            <person name="LaButti K."/>
            <person name="Lagendijk E.L."/>
            <person name="Lapidus A."/>
            <person name="Levasseur A."/>
            <person name="Lindquist E."/>
            <person name="Lipzen A."/>
            <person name="Logrieco A.F."/>
            <person name="MacCabe A."/>
            <person name="Maekelae M.R."/>
            <person name="Malavazi I."/>
            <person name="Melin P."/>
            <person name="Meyer V."/>
            <person name="Mielnichuk N."/>
            <person name="Miskei M."/>
            <person name="Molnar A.P."/>
            <person name="Mule G."/>
            <person name="Ngan C.Y."/>
            <person name="Orejas M."/>
            <person name="Orosz E."/>
            <person name="Ouedraogo J.P."/>
            <person name="Overkamp K.M."/>
            <person name="Park H.-S."/>
            <person name="Perrone G."/>
            <person name="Piumi F."/>
            <person name="Punt P.J."/>
            <person name="Ram A.F."/>
            <person name="Ramon A."/>
            <person name="Rauscher S."/>
            <person name="Record E."/>
            <person name="Riano-Pachon D.M."/>
            <person name="Robert V."/>
            <person name="Roehrig J."/>
            <person name="Ruller R."/>
            <person name="Salamov A."/>
            <person name="Salih N.S."/>
            <person name="Samson R.A."/>
            <person name="Sandor E."/>
            <person name="Sanguinetti M."/>
            <person name="Schuetze T."/>
            <person name="Sepcic K."/>
            <person name="Shelest E."/>
            <person name="Sherlock G."/>
            <person name="Sophianopoulou V."/>
            <person name="Squina F.M."/>
            <person name="Sun H."/>
            <person name="Susca A."/>
            <person name="Todd R.B."/>
            <person name="Tsang A."/>
            <person name="Unkles S.E."/>
            <person name="van de Wiele N."/>
            <person name="van Rossen-Uffink D."/>
            <person name="Oliveira J.V."/>
            <person name="Vesth T.C."/>
            <person name="Visser J."/>
            <person name="Yu J.-H."/>
            <person name="Zhou M."/>
            <person name="Andersen M.R."/>
            <person name="Archer D.B."/>
            <person name="Baker S.E."/>
            <person name="Benoit I."/>
            <person name="Brakhage A.A."/>
            <person name="Braus G.H."/>
            <person name="Fischer R."/>
            <person name="Frisvad J.C."/>
            <person name="Goldman G.H."/>
            <person name="Houbraken J."/>
            <person name="Oakley B."/>
            <person name="Pocsi I."/>
            <person name="Scazzocchio C."/>
            <person name="Seiboth B."/>
            <person name="vanKuyk P.A."/>
            <person name="Wortman J."/>
            <person name="Dyer P.S."/>
            <person name="Grigoriev I.V."/>
        </authorList>
    </citation>
    <scope>NUCLEOTIDE SEQUENCE [LARGE SCALE GENOMIC DNA]</scope>
    <source>
        <strain evidence="2">DTO 134E9</strain>
    </source>
</reference>
<keyword evidence="2" id="KW-1185">Reference proteome</keyword>
<dbReference type="VEuPathDB" id="FungiDB:ASPWEDRAFT_44943"/>
<dbReference type="RefSeq" id="XP_040684674.1">
    <property type="nucleotide sequence ID" value="XM_040836403.1"/>
</dbReference>
<gene>
    <name evidence="1" type="ORF">ASPWEDRAFT_44943</name>
</gene>
<accession>A0A1L9R7Z0</accession>
<evidence type="ECO:0000313" key="2">
    <source>
        <dbReference type="Proteomes" id="UP000184383"/>
    </source>
</evidence>
<dbReference type="AlphaFoldDB" id="A0A1L9R7Z0"/>
<sequence length="82" mass="9457">MGLGYWIEEGLWCAIFKRFEQRLWLGGREWAWEIIYRLSQSSLFQTRYVQNPHSYQALAGGRDGPGLSKIGRGTFIDTDAIS</sequence>
<organism evidence="1 2">
    <name type="scientific">Aspergillus wentii DTO 134E9</name>
    <dbReference type="NCBI Taxonomy" id="1073089"/>
    <lineage>
        <taxon>Eukaryota</taxon>
        <taxon>Fungi</taxon>
        <taxon>Dikarya</taxon>
        <taxon>Ascomycota</taxon>
        <taxon>Pezizomycotina</taxon>
        <taxon>Eurotiomycetes</taxon>
        <taxon>Eurotiomycetidae</taxon>
        <taxon>Eurotiales</taxon>
        <taxon>Aspergillaceae</taxon>
        <taxon>Aspergillus</taxon>
        <taxon>Aspergillus subgen. Cremei</taxon>
    </lineage>
</organism>
<protein>
    <submittedName>
        <fullName evidence="1">Uncharacterized protein</fullName>
    </submittedName>
</protein>